<accession>A0A0T7GEB6</accession>
<evidence type="ECO:0000313" key="1">
    <source>
        <dbReference type="EMBL" id="CDZ45610.1"/>
    </source>
</evidence>
<gene>
    <name evidence="1" type="ORF">NGAL_HAMBI1189_09910</name>
</gene>
<dbReference type="Proteomes" id="UP000039660">
    <property type="component" value="Unassembled WGS sequence"/>
</dbReference>
<name>A0A0T7GEB6_NEOGA</name>
<proteinExistence type="predicted"/>
<protein>
    <submittedName>
        <fullName evidence="1">Uncharacterized protein</fullName>
    </submittedName>
</protein>
<dbReference type="AlphaFoldDB" id="A0A0T7GEB6"/>
<sequence length="82" mass="8806">MPCAAKKTAGLLLPLHAVMPAINLYTLPVNISLWAESVIYPNANRSTGYRLFSSISRSRAFTASGYPVAPRPAITVVAVMET</sequence>
<organism evidence="1 2">
    <name type="scientific">Neorhizobium galegae bv. officinalis</name>
    <dbReference type="NCBI Taxonomy" id="323656"/>
    <lineage>
        <taxon>Bacteria</taxon>
        <taxon>Pseudomonadati</taxon>
        <taxon>Pseudomonadota</taxon>
        <taxon>Alphaproteobacteria</taxon>
        <taxon>Hyphomicrobiales</taxon>
        <taxon>Rhizobiaceae</taxon>
        <taxon>Rhizobium/Agrobacterium group</taxon>
        <taxon>Neorhizobium</taxon>
    </lineage>
</organism>
<reference evidence="1 2" key="1">
    <citation type="submission" date="2014-08" db="EMBL/GenBank/DDBJ databases">
        <authorList>
            <person name="Chen Y.-H."/>
        </authorList>
    </citation>
    <scope>NUCLEOTIDE SEQUENCE [LARGE SCALE GENOMIC DNA]</scope>
</reference>
<evidence type="ECO:0000313" key="2">
    <source>
        <dbReference type="Proteomes" id="UP000039660"/>
    </source>
</evidence>
<dbReference type="EMBL" id="CCRK01000002">
    <property type="protein sequence ID" value="CDZ45610.1"/>
    <property type="molecule type" value="Genomic_DNA"/>
</dbReference>